<accession>A0A2I0UPY0</accession>
<dbReference type="Proteomes" id="UP000233556">
    <property type="component" value="Unassembled WGS sequence"/>
</dbReference>
<name>A0A2I0UPY0_LIMLA</name>
<keyword evidence="3" id="KW-1185">Reference proteome</keyword>
<feature type="compositionally biased region" description="Polar residues" evidence="1">
    <location>
        <begin position="1"/>
        <end position="14"/>
    </location>
</feature>
<evidence type="ECO:0000256" key="1">
    <source>
        <dbReference type="SAM" id="MobiDB-lite"/>
    </source>
</evidence>
<evidence type="ECO:0000313" key="3">
    <source>
        <dbReference type="Proteomes" id="UP000233556"/>
    </source>
</evidence>
<sequence length="67" mass="7393">MATEGLQENETLASLKNEAESLKGKLEEERAKLHDVEQKADPPLKSLMSLDIVVSLDTVEKLDSTLL</sequence>
<reference evidence="3" key="2">
    <citation type="submission" date="2017-12" db="EMBL/GenBank/DDBJ databases">
        <title>Genome sequence of the Bar-tailed Godwit (Limosa lapponica baueri).</title>
        <authorList>
            <person name="Lima N.C.B."/>
            <person name="Parody-Merino A.M."/>
            <person name="Battley P.F."/>
            <person name="Fidler A.E."/>
            <person name="Prosdocimi F."/>
        </authorList>
    </citation>
    <scope>NUCLEOTIDE SEQUENCE [LARGE SCALE GENOMIC DNA]</scope>
</reference>
<dbReference type="OrthoDB" id="10255630at2759"/>
<protein>
    <submittedName>
        <fullName evidence="2">Guanine nucleotide-binding protein subunit beta-5</fullName>
    </submittedName>
</protein>
<evidence type="ECO:0000313" key="2">
    <source>
        <dbReference type="EMBL" id="PKU48097.1"/>
    </source>
</evidence>
<organism evidence="2 3">
    <name type="scientific">Limosa lapponica baueri</name>
    <dbReference type="NCBI Taxonomy" id="1758121"/>
    <lineage>
        <taxon>Eukaryota</taxon>
        <taxon>Metazoa</taxon>
        <taxon>Chordata</taxon>
        <taxon>Craniata</taxon>
        <taxon>Vertebrata</taxon>
        <taxon>Euteleostomi</taxon>
        <taxon>Archelosauria</taxon>
        <taxon>Archosauria</taxon>
        <taxon>Dinosauria</taxon>
        <taxon>Saurischia</taxon>
        <taxon>Theropoda</taxon>
        <taxon>Coelurosauria</taxon>
        <taxon>Aves</taxon>
        <taxon>Neognathae</taxon>
        <taxon>Neoaves</taxon>
        <taxon>Charadriiformes</taxon>
        <taxon>Scolopacidae</taxon>
        <taxon>Limosa</taxon>
    </lineage>
</organism>
<proteinExistence type="predicted"/>
<reference evidence="3" key="1">
    <citation type="submission" date="2017-11" db="EMBL/GenBank/DDBJ databases">
        <authorList>
            <person name="Lima N.C."/>
            <person name="Parody-Merino A.M."/>
            <person name="Battley P.F."/>
            <person name="Fidler A.E."/>
            <person name="Prosdocimi F."/>
        </authorList>
    </citation>
    <scope>NUCLEOTIDE SEQUENCE [LARGE SCALE GENOMIC DNA]</scope>
</reference>
<dbReference type="EMBL" id="KZ505660">
    <property type="protein sequence ID" value="PKU48097.1"/>
    <property type="molecule type" value="Genomic_DNA"/>
</dbReference>
<gene>
    <name evidence="2" type="ORF">llap_1568</name>
</gene>
<dbReference type="AlphaFoldDB" id="A0A2I0UPY0"/>
<feature type="region of interest" description="Disordered" evidence="1">
    <location>
        <begin position="1"/>
        <end position="21"/>
    </location>
</feature>